<comment type="caution">
    <text evidence="1">The sequence shown here is derived from an EMBL/GenBank/DDBJ whole genome shotgun (WGS) entry which is preliminary data.</text>
</comment>
<name>A0ACB8STV5_9AGAM</name>
<evidence type="ECO:0000313" key="2">
    <source>
        <dbReference type="Proteomes" id="UP000814140"/>
    </source>
</evidence>
<proteinExistence type="predicted"/>
<reference evidence="1" key="2">
    <citation type="journal article" date="2022" name="New Phytol.">
        <title>Evolutionary transition to the ectomycorrhizal habit in the genomes of a hyperdiverse lineage of mushroom-forming fungi.</title>
        <authorList>
            <person name="Looney B."/>
            <person name="Miyauchi S."/>
            <person name="Morin E."/>
            <person name="Drula E."/>
            <person name="Courty P.E."/>
            <person name="Kohler A."/>
            <person name="Kuo A."/>
            <person name="LaButti K."/>
            <person name="Pangilinan J."/>
            <person name="Lipzen A."/>
            <person name="Riley R."/>
            <person name="Andreopoulos W."/>
            <person name="He G."/>
            <person name="Johnson J."/>
            <person name="Nolan M."/>
            <person name="Tritt A."/>
            <person name="Barry K.W."/>
            <person name="Grigoriev I.V."/>
            <person name="Nagy L.G."/>
            <person name="Hibbett D."/>
            <person name="Henrissat B."/>
            <person name="Matheny P.B."/>
            <person name="Labbe J."/>
            <person name="Martin F.M."/>
        </authorList>
    </citation>
    <scope>NUCLEOTIDE SEQUENCE</scope>
    <source>
        <strain evidence="1">HHB10654</strain>
    </source>
</reference>
<dbReference type="Proteomes" id="UP000814140">
    <property type="component" value="Unassembled WGS sequence"/>
</dbReference>
<accession>A0ACB8STV5</accession>
<dbReference type="EMBL" id="MU277227">
    <property type="protein sequence ID" value="KAI0059351.1"/>
    <property type="molecule type" value="Genomic_DNA"/>
</dbReference>
<keyword evidence="2" id="KW-1185">Reference proteome</keyword>
<protein>
    <submittedName>
        <fullName evidence="1">Uncharacterized protein</fullName>
    </submittedName>
</protein>
<organism evidence="1 2">
    <name type="scientific">Artomyces pyxidatus</name>
    <dbReference type="NCBI Taxonomy" id="48021"/>
    <lineage>
        <taxon>Eukaryota</taxon>
        <taxon>Fungi</taxon>
        <taxon>Dikarya</taxon>
        <taxon>Basidiomycota</taxon>
        <taxon>Agaricomycotina</taxon>
        <taxon>Agaricomycetes</taxon>
        <taxon>Russulales</taxon>
        <taxon>Auriscalpiaceae</taxon>
        <taxon>Artomyces</taxon>
    </lineage>
</organism>
<reference evidence="1" key="1">
    <citation type="submission" date="2021-03" db="EMBL/GenBank/DDBJ databases">
        <authorList>
            <consortium name="DOE Joint Genome Institute"/>
            <person name="Ahrendt S."/>
            <person name="Looney B.P."/>
            <person name="Miyauchi S."/>
            <person name="Morin E."/>
            <person name="Drula E."/>
            <person name="Courty P.E."/>
            <person name="Chicoki N."/>
            <person name="Fauchery L."/>
            <person name="Kohler A."/>
            <person name="Kuo A."/>
            <person name="Labutti K."/>
            <person name="Pangilinan J."/>
            <person name="Lipzen A."/>
            <person name="Riley R."/>
            <person name="Andreopoulos W."/>
            <person name="He G."/>
            <person name="Johnson J."/>
            <person name="Barry K.W."/>
            <person name="Grigoriev I.V."/>
            <person name="Nagy L."/>
            <person name="Hibbett D."/>
            <person name="Henrissat B."/>
            <person name="Matheny P.B."/>
            <person name="Labbe J."/>
            <person name="Martin F."/>
        </authorList>
    </citation>
    <scope>NUCLEOTIDE SEQUENCE</scope>
    <source>
        <strain evidence="1">HHB10654</strain>
    </source>
</reference>
<gene>
    <name evidence="1" type="ORF">BV25DRAFT_1918586</name>
</gene>
<sequence length="518" mass="55784">MDDTSIPSVLTATSSVDLTLQRGDFLGEGILFHGQPLRCVSSADDVRLQSAKLLEVVRLIGTGTRALVYLVREVLSALHGNGLQDAHATTGAGPALPTYGHKYAVKVIPKAKLTKAPLGKRESVLSQIRVHQSLDAHRNIITLHQIYETSSAFILVLEHVPGENQTRELALSNSSSISLATESESTSSSLSSPSPSLVERRIYIIASVFSHMCDAVAACHDAGVYLRDLQLHDFWVSFGTSAMTLGDVIEDMVVVKLKGFWHSTRGTVAHEGAEAGQHRLAGSRARAADVTSLGSILTTMLSGRASLKRSADSHIRSSGVSSTVSSFLEQHIFEPVDDTQLMNARELGAWARDLPKLVDGSLLHGRSTSRVSSGDVSKAALDPFVHLPTILETDAETLELNSFELDSLPTGADDLECNGSFSDLLPHTSALPPPHRSTAVFIPSLPSDTDDRPIRRLDRHPRQRYAKKSVPASFTAQKKWRRQESADSDISSLMSALPGASLSEPMHEHGLGAPSAHS</sequence>
<evidence type="ECO:0000313" key="1">
    <source>
        <dbReference type="EMBL" id="KAI0059351.1"/>
    </source>
</evidence>